<protein>
    <recommendedName>
        <fullName evidence="8">Anaphase-promoting complex subunit 4 WD40 domain-containing protein</fullName>
    </recommendedName>
</protein>
<evidence type="ECO:0000256" key="1">
    <source>
        <dbReference type="ARBA" id="ARBA00022553"/>
    </source>
</evidence>
<dbReference type="PANTHER" id="PTHR14091">
    <property type="entry name" value="PERIODIC TRYPTOPHAN PROTEIN 1"/>
    <property type="match status" value="1"/>
</dbReference>
<dbReference type="OrthoDB" id="270624at2759"/>
<dbReference type="SMART" id="SM00320">
    <property type="entry name" value="WD40"/>
    <property type="match status" value="5"/>
</dbReference>
<evidence type="ECO:0000256" key="3">
    <source>
        <dbReference type="ARBA" id="ARBA00022737"/>
    </source>
</evidence>
<name>A0A830HWC2_9CHLO</name>
<dbReference type="Proteomes" id="UP000660262">
    <property type="component" value="Unassembled WGS sequence"/>
</dbReference>
<keyword evidence="2 4" id="KW-0853">WD repeat</keyword>
<dbReference type="InterPro" id="IPR020472">
    <property type="entry name" value="WD40_PAC1"/>
</dbReference>
<dbReference type="Gene3D" id="2.130.10.10">
    <property type="entry name" value="YVTN repeat-like/Quinoprotein amine dehydrogenase"/>
    <property type="match status" value="1"/>
</dbReference>
<sequence length="565" mass="58329">MFAAVSFVPRGATASAPMREALTAEERLAASRASSSFASPGEESHNAMAEDLDVARLKISDDALEDDEVAAGALSMARADAMLGAFDGALRDEGDNDDDDGDDDEDRDALQLQPTDIVFVAIAHDDDAPHGDVCVFEPGDGGGPPNVYVHHDFLLSAPPLCCDFVGTAPGGYAGAAPASDPAAAGVAGRAFAAIGTFETAVEIWDLDVIDAAEPACVLGGEETVTVAMDDDDDDDDVDEPSSTKKKKKKKDKKAAKKEEKRKRAAAAVPGANYAERVRLKKESHRSSVLCVEWNRTATNLLATGSADETVRLWDVSTARCVATYDTLHSDKVQALAWHRKEPHVLLTGGYDQRCVVSDVRGKSDGMLSMPLSADVESCCWDIGNDSCFYASSEDGVVYCFDMRRTKSAMAVVQAHDRATTCVVSALCARGALGGGGGGGGGDMASVLVTASTDKTVRVWDANALASAGSSSAAERGRGKKAAASAASASSAMLLRVTPKVGAVLSVGTCSDDGRLLVVGGSKGVSVVDLTAAHAEAKAAVSQADNGGSSSSDDDSDSDGDGDGEM</sequence>
<reference evidence="6" key="1">
    <citation type="submission" date="2020-10" db="EMBL/GenBank/DDBJ databases">
        <title>Unveiling of a novel bifunctional photoreceptor, Dualchrome1, isolated from a cosmopolitan green alga.</title>
        <authorList>
            <person name="Suzuki S."/>
            <person name="Kawachi M."/>
        </authorList>
    </citation>
    <scope>NUCLEOTIDE SEQUENCE</scope>
    <source>
        <strain evidence="6">NIES 2893</strain>
    </source>
</reference>
<dbReference type="AlphaFoldDB" id="A0A830HWC2"/>
<feature type="compositionally biased region" description="Basic residues" evidence="5">
    <location>
        <begin position="243"/>
        <end position="264"/>
    </location>
</feature>
<dbReference type="PANTHER" id="PTHR14091:SF0">
    <property type="entry name" value="PERIODIC TRYPTOPHAN PROTEIN 1 HOMOLOG"/>
    <property type="match status" value="1"/>
</dbReference>
<feature type="compositionally biased region" description="Acidic residues" evidence="5">
    <location>
        <begin position="551"/>
        <end position="565"/>
    </location>
</feature>
<dbReference type="PROSITE" id="PS00678">
    <property type="entry name" value="WD_REPEATS_1"/>
    <property type="match status" value="1"/>
</dbReference>
<feature type="region of interest" description="Disordered" evidence="5">
    <location>
        <begin position="226"/>
        <end position="267"/>
    </location>
</feature>
<dbReference type="InterPro" id="IPR001680">
    <property type="entry name" value="WD40_rpt"/>
</dbReference>
<feature type="repeat" description="WD" evidence="4">
    <location>
        <begin position="447"/>
        <end position="460"/>
    </location>
</feature>
<feature type="region of interest" description="Disordered" evidence="5">
    <location>
        <begin position="26"/>
        <end position="46"/>
    </location>
</feature>
<keyword evidence="7" id="KW-1185">Reference proteome</keyword>
<dbReference type="PROSITE" id="PS50082">
    <property type="entry name" value="WD_REPEATS_2"/>
    <property type="match status" value="2"/>
</dbReference>
<feature type="region of interest" description="Disordered" evidence="5">
    <location>
        <begin position="539"/>
        <end position="565"/>
    </location>
</feature>
<dbReference type="GO" id="GO:0006364">
    <property type="term" value="P:rRNA processing"/>
    <property type="evidence" value="ECO:0007669"/>
    <property type="project" value="InterPro"/>
</dbReference>
<evidence type="ECO:0008006" key="8">
    <source>
        <dbReference type="Google" id="ProtNLM"/>
    </source>
</evidence>
<organism evidence="6 7">
    <name type="scientific">Pycnococcus provasolii</name>
    <dbReference type="NCBI Taxonomy" id="41880"/>
    <lineage>
        <taxon>Eukaryota</taxon>
        <taxon>Viridiplantae</taxon>
        <taxon>Chlorophyta</taxon>
        <taxon>Pseudoscourfieldiophyceae</taxon>
        <taxon>Pseudoscourfieldiales</taxon>
        <taxon>Pycnococcaceae</taxon>
        <taxon>Pycnococcus</taxon>
    </lineage>
</organism>
<dbReference type="InterPro" id="IPR015943">
    <property type="entry name" value="WD40/YVTN_repeat-like_dom_sf"/>
</dbReference>
<feature type="compositionally biased region" description="Acidic residues" evidence="5">
    <location>
        <begin position="228"/>
        <end position="239"/>
    </location>
</feature>
<dbReference type="PRINTS" id="PR00320">
    <property type="entry name" value="GPROTEINBRPT"/>
</dbReference>
<dbReference type="GO" id="GO:0005634">
    <property type="term" value="C:nucleus"/>
    <property type="evidence" value="ECO:0007669"/>
    <property type="project" value="TreeGrafter"/>
</dbReference>
<keyword evidence="1" id="KW-0597">Phosphoprotein</keyword>
<accession>A0A830HWC2</accession>
<comment type="caution">
    <text evidence="6">The sequence shown here is derived from an EMBL/GenBank/DDBJ whole genome shotgun (WGS) entry which is preliminary data.</text>
</comment>
<evidence type="ECO:0000313" key="7">
    <source>
        <dbReference type="Proteomes" id="UP000660262"/>
    </source>
</evidence>
<evidence type="ECO:0000313" key="6">
    <source>
        <dbReference type="EMBL" id="GHP11504.1"/>
    </source>
</evidence>
<dbReference type="InterPro" id="IPR044285">
    <property type="entry name" value="PWP1"/>
</dbReference>
<dbReference type="Pfam" id="PF00400">
    <property type="entry name" value="WD40"/>
    <property type="match status" value="2"/>
</dbReference>
<dbReference type="InterPro" id="IPR036322">
    <property type="entry name" value="WD40_repeat_dom_sf"/>
</dbReference>
<dbReference type="InterPro" id="IPR019775">
    <property type="entry name" value="WD40_repeat_CS"/>
</dbReference>
<feature type="compositionally biased region" description="Low complexity" evidence="5">
    <location>
        <begin position="30"/>
        <end position="39"/>
    </location>
</feature>
<keyword evidence="3" id="KW-0677">Repeat</keyword>
<dbReference type="PROSITE" id="PS50294">
    <property type="entry name" value="WD_REPEATS_REGION"/>
    <property type="match status" value="1"/>
</dbReference>
<proteinExistence type="predicted"/>
<feature type="region of interest" description="Disordered" evidence="5">
    <location>
        <begin position="88"/>
        <end position="107"/>
    </location>
</feature>
<gene>
    <name evidence="6" type="ORF">PPROV_001023200</name>
</gene>
<dbReference type="SUPFAM" id="SSF50978">
    <property type="entry name" value="WD40 repeat-like"/>
    <property type="match status" value="1"/>
</dbReference>
<evidence type="ECO:0000256" key="2">
    <source>
        <dbReference type="ARBA" id="ARBA00022574"/>
    </source>
</evidence>
<evidence type="ECO:0000256" key="4">
    <source>
        <dbReference type="PROSITE-ProRule" id="PRU00221"/>
    </source>
</evidence>
<dbReference type="EMBL" id="BNJQ01000035">
    <property type="protein sequence ID" value="GHP11504.1"/>
    <property type="molecule type" value="Genomic_DNA"/>
</dbReference>
<feature type="compositionally biased region" description="Acidic residues" evidence="5">
    <location>
        <begin position="94"/>
        <end position="107"/>
    </location>
</feature>
<feature type="repeat" description="WD" evidence="4">
    <location>
        <begin position="281"/>
        <end position="323"/>
    </location>
</feature>
<evidence type="ECO:0000256" key="5">
    <source>
        <dbReference type="SAM" id="MobiDB-lite"/>
    </source>
</evidence>